<dbReference type="AlphaFoldDB" id="A0A1H1VS67"/>
<dbReference type="Gene3D" id="3.40.710.10">
    <property type="entry name" value="DD-peptidase/beta-lactamase superfamily"/>
    <property type="match status" value="1"/>
</dbReference>
<dbReference type="SUPFAM" id="SSF56601">
    <property type="entry name" value="beta-lactamase/transpeptidase-like"/>
    <property type="match status" value="1"/>
</dbReference>
<dbReference type="STRING" id="117157.SAMN04489717_4185"/>
<evidence type="ECO:0000256" key="1">
    <source>
        <dbReference type="SAM" id="MobiDB-lite"/>
    </source>
</evidence>
<dbReference type="Gene3D" id="2.160.20.80">
    <property type="entry name" value="E3 ubiquitin-protein ligase SopA"/>
    <property type="match status" value="1"/>
</dbReference>
<dbReference type="Pfam" id="PF00805">
    <property type="entry name" value="Pentapeptide"/>
    <property type="match status" value="1"/>
</dbReference>
<protein>
    <submittedName>
        <fullName evidence="3">Beta-lactamase class A</fullName>
    </submittedName>
</protein>
<proteinExistence type="predicted"/>
<feature type="compositionally biased region" description="Basic and acidic residues" evidence="1">
    <location>
        <begin position="40"/>
        <end position="52"/>
    </location>
</feature>
<sequence length="342" mass="35541">MPTGAPQSELSQAELSQAELSQAELSQAELSQAELSQADVRADARPDAEHRAGVSAQLKAELDAELDALPGRASVWFGRPGQAPAYVREPDATHYAASTMKVAVLAAAYRLADEGLLDLDEQVPVHDDFESATGDGTSYHATADYDSDPEPWALLGRSAGLRWLARRMIVRSSNLATNLVLERVGLPAVAAAWATAGARSSVVARGIQDYGAEQAGLSNLVTAADLAGLFTALYDGTLASAPACAQMLTVLLGQEVTQDVVRGLPPGTPVAHKNGWVEGIRHSAALVLPGDAPPYVLVTCVSADLDEDAGCAVVARVAAATWKVRADAGTSETGAASPVPRD</sequence>
<keyword evidence="4" id="KW-1185">Reference proteome</keyword>
<accession>A0A1H1VS67</accession>
<evidence type="ECO:0000313" key="3">
    <source>
        <dbReference type="EMBL" id="SDS87582.1"/>
    </source>
</evidence>
<dbReference type="RefSeq" id="WP_092655291.1">
    <property type="nucleotide sequence ID" value="NZ_LT629732.1"/>
</dbReference>
<dbReference type="GO" id="GO:0046677">
    <property type="term" value="P:response to antibiotic"/>
    <property type="evidence" value="ECO:0007669"/>
    <property type="project" value="InterPro"/>
</dbReference>
<dbReference type="InterPro" id="IPR012338">
    <property type="entry name" value="Beta-lactam/transpept-like"/>
</dbReference>
<dbReference type="GO" id="GO:0008800">
    <property type="term" value="F:beta-lactamase activity"/>
    <property type="evidence" value="ECO:0007669"/>
    <property type="project" value="InterPro"/>
</dbReference>
<feature type="region of interest" description="Disordered" evidence="1">
    <location>
        <begin position="1"/>
        <end position="55"/>
    </location>
</feature>
<gene>
    <name evidence="3" type="ORF">SAMN04489717_4185</name>
</gene>
<dbReference type="InterPro" id="IPR000871">
    <property type="entry name" value="Beta-lactam_class-A"/>
</dbReference>
<feature type="compositionally biased region" description="Polar residues" evidence="1">
    <location>
        <begin position="1"/>
        <end position="35"/>
    </location>
</feature>
<evidence type="ECO:0000259" key="2">
    <source>
        <dbReference type="Pfam" id="PF13354"/>
    </source>
</evidence>
<evidence type="ECO:0000313" key="4">
    <source>
        <dbReference type="Proteomes" id="UP000198983"/>
    </source>
</evidence>
<feature type="domain" description="Beta-lactamase class A catalytic" evidence="2">
    <location>
        <begin position="89"/>
        <end position="300"/>
    </location>
</feature>
<name>A0A1H1VS67_9ACTN</name>
<dbReference type="OrthoDB" id="9775096at2"/>
<dbReference type="InterPro" id="IPR001646">
    <property type="entry name" value="5peptide_repeat"/>
</dbReference>
<reference evidence="3 4" key="1">
    <citation type="submission" date="2016-10" db="EMBL/GenBank/DDBJ databases">
        <authorList>
            <person name="de Groot N.N."/>
        </authorList>
    </citation>
    <scope>NUCLEOTIDE SEQUENCE [LARGE SCALE GENOMIC DNA]</scope>
    <source>
        <strain evidence="3 4">DSM 22024</strain>
    </source>
</reference>
<dbReference type="GO" id="GO:0030655">
    <property type="term" value="P:beta-lactam antibiotic catabolic process"/>
    <property type="evidence" value="ECO:0007669"/>
    <property type="project" value="InterPro"/>
</dbReference>
<dbReference type="PANTHER" id="PTHR35333:SF3">
    <property type="entry name" value="BETA-LACTAMASE-TYPE TRANSPEPTIDASE FOLD CONTAINING PROTEIN"/>
    <property type="match status" value="1"/>
</dbReference>
<dbReference type="InterPro" id="IPR045155">
    <property type="entry name" value="Beta-lactam_cat"/>
</dbReference>
<dbReference type="EMBL" id="LT629732">
    <property type="protein sequence ID" value="SDS87582.1"/>
    <property type="molecule type" value="Genomic_DNA"/>
</dbReference>
<dbReference type="Pfam" id="PF13354">
    <property type="entry name" value="Beta-lactamase2"/>
    <property type="match status" value="1"/>
</dbReference>
<dbReference type="Proteomes" id="UP000198983">
    <property type="component" value="Chromosome I"/>
</dbReference>
<dbReference type="PANTHER" id="PTHR35333">
    <property type="entry name" value="BETA-LACTAMASE"/>
    <property type="match status" value="1"/>
</dbReference>
<organism evidence="3 4">
    <name type="scientific">Actinopolymorpha singaporensis</name>
    <dbReference type="NCBI Taxonomy" id="117157"/>
    <lineage>
        <taxon>Bacteria</taxon>
        <taxon>Bacillati</taxon>
        <taxon>Actinomycetota</taxon>
        <taxon>Actinomycetes</taxon>
        <taxon>Propionibacteriales</taxon>
        <taxon>Actinopolymorphaceae</taxon>
        <taxon>Actinopolymorpha</taxon>
    </lineage>
</organism>